<dbReference type="Gene3D" id="2.130.10.130">
    <property type="entry name" value="Integrin alpha, N-terminal"/>
    <property type="match status" value="1"/>
</dbReference>
<gene>
    <name evidence="2" type="ORF">DZC72_14580</name>
</gene>
<sequence length="509" mass="57902">MTMSTNMKFLFLLSVVTSLISCRSKEKKAIALYESYCASCHLLPDIDNLPKHIWKDGILPDMGARMGIKDSAYDPYEGISRMEQFAIVQSGVYPEKPSISIEDWNLLKDYILKMASDSLDMGTVKSPTNIISQFKVQPIVLDSIKGALFTFLKFDSVQKKILTGNLNSRLIHYDPILKKVTKTDRTEQALTSYSKKDTLKYFTYVGYLDPSELPQGSLSVIEPSKRKINRANTQLHRPVHSLVHDFDKDGNDEVVVCEFGDLTGKLTLLSHNGDFNYKDQVILNQPGSTRAMAKDMNKDGLDDLVVLTSQGREGISIFYQEADLKFRMETPIHFSPVYGSSWFEIIDYNNDGYNDIVTVQGDNADKSYVHKPYHGLRIHINDGSNNFEENYFYPMNGATRVVSNDFDQDGDIDFGILSTFPNYNQTPSYSFVYLENKKSDRYLFEPYRMDTSDLGRWMLMDAGDVDQDGDTDIILSAFSYSFTPVPDNLNEAWRKSEVDLLILENNLNP</sequence>
<dbReference type="SUPFAM" id="SSF69318">
    <property type="entry name" value="Integrin alpha N-terminal domain"/>
    <property type="match status" value="1"/>
</dbReference>
<dbReference type="PANTHER" id="PTHR46580:SF4">
    <property type="entry name" value="ATP_GTP-BINDING PROTEIN"/>
    <property type="match status" value="1"/>
</dbReference>
<name>A0A3R8R7T5_9FLAO</name>
<protein>
    <submittedName>
        <fullName evidence="2">VCBS repeat-containing protein</fullName>
    </submittedName>
</protein>
<evidence type="ECO:0000313" key="2">
    <source>
        <dbReference type="EMBL" id="RRQ48881.1"/>
    </source>
</evidence>
<dbReference type="PANTHER" id="PTHR46580">
    <property type="entry name" value="SENSOR KINASE-RELATED"/>
    <property type="match status" value="1"/>
</dbReference>
<dbReference type="Pfam" id="PF13517">
    <property type="entry name" value="FG-GAP_3"/>
    <property type="match status" value="1"/>
</dbReference>
<keyword evidence="3" id="KW-1185">Reference proteome</keyword>
<comment type="caution">
    <text evidence="2">The sequence shown here is derived from an EMBL/GenBank/DDBJ whole genome shotgun (WGS) entry which is preliminary data.</text>
</comment>
<evidence type="ECO:0000256" key="1">
    <source>
        <dbReference type="ARBA" id="ARBA00022729"/>
    </source>
</evidence>
<dbReference type="Proteomes" id="UP000286990">
    <property type="component" value="Unassembled WGS sequence"/>
</dbReference>
<dbReference type="AlphaFoldDB" id="A0A3R8R7T5"/>
<dbReference type="OrthoDB" id="1391917at2"/>
<dbReference type="EMBL" id="QUSX01000002">
    <property type="protein sequence ID" value="RRQ48881.1"/>
    <property type="molecule type" value="Genomic_DNA"/>
</dbReference>
<organism evidence="2 3">
    <name type="scientific">Maribacter algicola</name>
    <dbReference type="NCBI Taxonomy" id="2498892"/>
    <lineage>
        <taxon>Bacteria</taxon>
        <taxon>Pseudomonadati</taxon>
        <taxon>Bacteroidota</taxon>
        <taxon>Flavobacteriia</taxon>
        <taxon>Flavobacteriales</taxon>
        <taxon>Flavobacteriaceae</taxon>
        <taxon>Maribacter</taxon>
    </lineage>
</organism>
<reference evidence="3" key="2">
    <citation type="submission" date="2018-12" db="EMBL/GenBank/DDBJ databases">
        <title>Maribacter lutimaris sp. nov., isolated from marine sediment.</title>
        <authorList>
            <person name="Kim K.K."/>
        </authorList>
    </citation>
    <scope>NUCLEOTIDE SEQUENCE [LARGE SCALE GENOMIC DNA]</scope>
    <source>
        <strain evidence="3">PoM-212</strain>
    </source>
</reference>
<reference evidence="3" key="1">
    <citation type="submission" date="2018-08" db="EMBL/GenBank/DDBJ databases">
        <authorList>
            <person name="Khan S.A."/>
            <person name="J S.E."/>
        </authorList>
    </citation>
    <scope>NUCLEOTIDE SEQUENCE [LARGE SCALE GENOMIC DNA]</scope>
    <source>
        <strain evidence="3">PoM-212</strain>
    </source>
</reference>
<accession>A0A3R8R7T5</accession>
<dbReference type="InterPro" id="IPR013517">
    <property type="entry name" value="FG-GAP"/>
</dbReference>
<dbReference type="InterPro" id="IPR028994">
    <property type="entry name" value="Integrin_alpha_N"/>
</dbReference>
<proteinExistence type="predicted"/>
<keyword evidence="1" id="KW-0732">Signal</keyword>
<evidence type="ECO:0000313" key="3">
    <source>
        <dbReference type="Proteomes" id="UP000286990"/>
    </source>
</evidence>